<dbReference type="SUPFAM" id="SSF53474">
    <property type="entry name" value="alpha/beta-Hydrolases"/>
    <property type="match status" value="1"/>
</dbReference>
<evidence type="ECO:0000313" key="3">
    <source>
        <dbReference type="Proteomes" id="UP000185596"/>
    </source>
</evidence>
<evidence type="ECO:0000259" key="1">
    <source>
        <dbReference type="Pfam" id="PF12697"/>
    </source>
</evidence>
<dbReference type="OrthoDB" id="63519at2"/>
<feature type="domain" description="AB hydrolase-1" evidence="1">
    <location>
        <begin position="34"/>
        <end position="240"/>
    </location>
</feature>
<dbReference type="InterPro" id="IPR029058">
    <property type="entry name" value="AB_hydrolase_fold"/>
</dbReference>
<dbReference type="STRING" id="1912961.BU204_10105"/>
<dbReference type="AlphaFoldDB" id="A0A1Q8CTZ2"/>
<accession>A0A1Q8CTZ2</accession>
<reference evidence="2 3" key="1">
    <citation type="submission" date="2016-12" db="EMBL/GenBank/DDBJ databases">
        <title>The draft genome sequence of Actinophytocola sp. 11-183.</title>
        <authorList>
            <person name="Wang W."/>
            <person name="Yuan L."/>
        </authorList>
    </citation>
    <scope>NUCLEOTIDE SEQUENCE [LARGE SCALE GENOMIC DNA]</scope>
    <source>
        <strain evidence="2 3">11-183</strain>
    </source>
</reference>
<name>A0A1Q8CTZ2_9PSEU</name>
<organism evidence="2 3">
    <name type="scientific">Actinophytocola xanthii</name>
    <dbReference type="NCBI Taxonomy" id="1912961"/>
    <lineage>
        <taxon>Bacteria</taxon>
        <taxon>Bacillati</taxon>
        <taxon>Actinomycetota</taxon>
        <taxon>Actinomycetes</taxon>
        <taxon>Pseudonocardiales</taxon>
        <taxon>Pseudonocardiaceae</taxon>
    </lineage>
</organism>
<dbReference type="EMBL" id="MSIE01000014">
    <property type="protein sequence ID" value="OLF17820.1"/>
    <property type="molecule type" value="Genomic_DNA"/>
</dbReference>
<dbReference type="Gene3D" id="3.40.50.1820">
    <property type="entry name" value="alpha/beta hydrolase"/>
    <property type="match status" value="1"/>
</dbReference>
<evidence type="ECO:0000313" key="2">
    <source>
        <dbReference type="EMBL" id="OLF17820.1"/>
    </source>
</evidence>
<proteinExistence type="predicted"/>
<protein>
    <recommendedName>
        <fullName evidence="1">AB hydrolase-1 domain-containing protein</fullName>
    </recommendedName>
</protein>
<dbReference type="GO" id="GO:0003824">
    <property type="term" value="F:catalytic activity"/>
    <property type="evidence" value="ECO:0007669"/>
    <property type="project" value="UniProtKB-ARBA"/>
</dbReference>
<dbReference type="InterPro" id="IPR000073">
    <property type="entry name" value="AB_hydrolase_1"/>
</dbReference>
<gene>
    <name evidence="2" type="ORF">BU204_10105</name>
</gene>
<sequence length="247" mass="25345">MHLTTSADGTALAYEVVGTGPAVVCVGGALNDRRSTASVAAALADRFTVYCYDRRGRGDSGDTAPYSVEREIEDLAAMAAVAGEPPRVYGMSSGAVLALRAVAAGLSMARLALYEPPLTAGLPGAPPAPVRYAERLADALAAGRRDEALRLFMVERVGMPAEVAAGAIRFPGLQAIAHTLPYDDAVVDVDDVPHAPAVPTLVLAGGDSPPWMRDAAGSVGVEVRVLPGQTHAVDPAVLAAALGEFFS</sequence>
<dbReference type="Proteomes" id="UP000185596">
    <property type="component" value="Unassembled WGS sequence"/>
</dbReference>
<dbReference type="Pfam" id="PF12697">
    <property type="entry name" value="Abhydrolase_6"/>
    <property type="match status" value="1"/>
</dbReference>
<dbReference type="RefSeq" id="WP_075125325.1">
    <property type="nucleotide sequence ID" value="NZ_MSIE01000014.1"/>
</dbReference>
<comment type="caution">
    <text evidence="2">The sequence shown here is derived from an EMBL/GenBank/DDBJ whole genome shotgun (WGS) entry which is preliminary data.</text>
</comment>
<keyword evidence="3" id="KW-1185">Reference proteome</keyword>